<dbReference type="FunFam" id="2.60.40.150:FF:000090">
    <property type="entry name" value="C2 domain-containing protein"/>
    <property type="match status" value="1"/>
</dbReference>
<evidence type="ECO:0000256" key="8">
    <source>
        <dbReference type="SAM" id="Phobius"/>
    </source>
</evidence>
<keyword evidence="5" id="KW-0106">Calcium</keyword>
<gene>
    <name evidence="10" type="primary">MCTP2</name>
    <name evidence="10" type="ORF">CASFOL_041043</name>
</gene>
<comment type="similarity">
    <text evidence="2">Belongs to the MCTP family.</text>
</comment>
<evidence type="ECO:0000256" key="4">
    <source>
        <dbReference type="ARBA" id="ARBA00022737"/>
    </source>
</evidence>
<dbReference type="InterPro" id="IPR047257">
    <property type="entry name" value="C2B_MCTP_PRT_plant"/>
</dbReference>
<dbReference type="PANTHER" id="PTHR31425">
    <property type="entry name" value="PHOSPHORIBOSYLANTHRANILATE TRANSFERASE ISOFORM 1"/>
    <property type="match status" value="1"/>
</dbReference>
<feature type="transmembrane region" description="Helical" evidence="8">
    <location>
        <begin position="964"/>
        <end position="993"/>
    </location>
</feature>
<dbReference type="CDD" id="cd04019">
    <property type="entry name" value="C2C_MCTP_PRT_plant"/>
    <property type="match status" value="1"/>
</dbReference>
<feature type="domain" description="C2" evidence="9">
    <location>
        <begin position="427"/>
        <end position="550"/>
    </location>
</feature>
<evidence type="ECO:0000256" key="5">
    <source>
        <dbReference type="ARBA" id="ARBA00022837"/>
    </source>
</evidence>
<comment type="subcellular location">
    <subcellularLocation>
        <location evidence="1">Membrane</location>
        <topology evidence="1">Multi-pass membrane protein</topology>
    </subcellularLocation>
</comment>
<sequence>MISLLHNGVKRYLEPNSFLIASQRFQMKLVIEVIDAYDLMPKDGSGSSSPYVELDYNNQIARTITVPKNLNPTWNQKLFFDYQSTTNRQCNIQVSVYHENRSPFPGRVFLGRVNISCSNLVRQGDQVYQRFRLENKSFFSFSRGEIGLKIYILPESKPIIIINPTDTSISTDLESQTEPNKCVTEEIKSETTVHHIHKHEKMSQQPRITLRKRTEGVDVAMQSPHQQVNSQSPPHHRLDQDSFEVKEANPHLGEQWPAGGGKAWLTGRVSERTGTTFDLVEQMYYLYVRIVKAKDLPTSAITASCDPYAEVKLGNYRGRTKHFERRTNPEWNQVFAFSKERIQSSVLEVIIRDKETVVGSRDDCLGRVVFDLNEVPTRVPPDSPLAPQWCRLEDGKGRRGEVMVAIWIGTQADEAFTDAWHADSASVHGEGVFNVRSKVYVSPKLWYLRVNVIEAQDVVPNDRSRAPEILVKVQVGNQVLRTQVSPARTVNPTWNEDLLFVAAEPFEEHLVLTVEDRVHPSKDDVLGRISLPLTAFEKRLDHRPVHSKWFDLERLGFGFGPMEGDRRNDLKFSSRIHVRVCLEGGYHVLDESTMYISDQRPTAKQLWKPPVGILEVGILGAEGLLPMKMKDVGRGSTDAYCVAKYGQKWIRTRTILDSFGPKWNEQYTWEVYDPCTVITVGVFDNCRLGGSGPARDSRIGKVRIRLSTLEANRVYTHSYPLLVLHPTGLKKMGELQLAVRFTTLSLSHTIHIYGHPLLPKMHYLHPFTVNQIENLRYQAMNIVAARLGRAEPPLRKEVVEYMLDVDSHMWSMRRSKANFFRMMSLVSGVMSAARWFGNVCEWKNPITSVLVHLLFFILTWYPELILPTLFLYAFFIGLWNYRLRPRGPPSMDSRLSWAEGVSPDELDEEFDTFPTTRQHDVVRMRYDRLRSVAGRIQTVVGDVATQGERLQGLLSWRDPRATSLFVVFCLGAAVGLYVTPFRVVVLGTGAYVLRHPRFRSKLPSVPSNFFRRLPARTDSML</sequence>
<feature type="domain" description="C2" evidence="9">
    <location>
        <begin position="590"/>
        <end position="719"/>
    </location>
</feature>
<evidence type="ECO:0000313" key="11">
    <source>
        <dbReference type="Proteomes" id="UP001632038"/>
    </source>
</evidence>
<dbReference type="Pfam" id="PF08372">
    <property type="entry name" value="PRT_C"/>
    <property type="match status" value="1"/>
</dbReference>
<dbReference type="InterPro" id="IPR047258">
    <property type="entry name" value="C2C_MCTP_PRT_plant"/>
</dbReference>
<dbReference type="EMBL" id="JAVIJP010000100">
    <property type="protein sequence ID" value="KAL3615382.1"/>
    <property type="molecule type" value="Genomic_DNA"/>
</dbReference>
<dbReference type="CDD" id="cd08379">
    <property type="entry name" value="C2D_MCTP_PRT_plant"/>
    <property type="match status" value="1"/>
</dbReference>
<dbReference type="SUPFAM" id="SSF49562">
    <property type="entry name" value="C2 domain (Calcium/lipid-binding domain, CaLB)"/>
    <property type="match status" value="4"/>
</dbReference>
<keyword evidence="4" id="KW-0677">Repeat</keyword>
<evidence type="ECO:0000313" key="10">
    <source>
        <dbReference type="EMBL" id="KAL3615382.1"/>
    </source>
</evidence>
<dbReference type="FunFam" id="2.60.40.150:FF:000128">
    <property type="entry name" value="C2 domain-containing protein"/>
    <property type="match status" value="1"/>
</dbReference>
<dbReference type="GO" id="GO:0016020">
    <property type="term" value="C:membrane"/>
    <property type="evidence" value="ECO:0007669"/>
    <property type="project" value="UniProtKB-SubCell"/>
</dbReference>
<dbReference type="InterPro" id="IPR047259">
    <property type="entry name" value="QUIRKY-like"/>
</dbReference>
<name>A0ABD3BDN7_9LAMI</name>
<evidence type="ECO:0000256" key="2">
    <source>
        <dbReference type="ARBA" id="ARBA00007923"/>
    </source>
</evidence>
<feature type="transmembrane region" description="Helical" evidence="8">
    <location>
        <begin position="849"/>
        <end position="879"/>
    </location>
</feature>
<dbReference type="InterPro" id="IPR000008">
    <property type="entry name" value="C2_dom"/>
</dbReference>
<dbReference type="InterPro" id="IPR013583">
    <property type="entry name" value="MCTP_C"/>
</dbReference>
<dbReference type="Proteomes" id="UP001632038">
    <property type="component" value="Unassembled WGS sequence"/>
</dbReference>
<keyword evidence="3 8" id="KW-0812">Transmembrane</keyword>
<dbReference type="Pfam" id="PF00168">
    <property type="entry name" value="C2"/>
    <property type="match status" value="4"/>
</dbReference>
<dbReference type="InterPro" id="IPR035892">
    <property type="entry name" value="C2_domain_sf"/>
</dbReference>
<dbReference type="FunFam" id="2.60.40.150:FF:000119">
    <property type="entry name" value="C2 domain-containing protein"/>
    <property type="match status" value="1"/>
</dbReference>
<feature type="domain" description="C2" evidence="9">
    <location>
        <begin position="10"/>
        <end position="131"/>
    </location>
</feature>
<evidence type="ECO:0000256" key="3">
    <source>
        <dbReference type="ARBA" id="ARBA00022692"/>
    </source>
</evidence>
<keyword evidence="6 8" id="KW-1133">Transmembrane helix</keyword>
<dbReference type="CDD" id="cd08378">
    <property type="entry name" value="C2B_MCTP_PRT_plant"/>
    <property type="match status" value="1"/>
</dbReference>
<comment type="caution">
    <text evidence="10">The sequence shown here is derived from an EMBL/GenBank/DDBJ whole genome shotgun (WGS) entry which is preliminary data.</text>
</comment>
<dbReference type="PROSITE" id="PS50004">
    <property type="entry name" value="C2"/>
    <property type="match status" value="4"/>
</dbReference>
<evidence type="ECO:0000256" key="7">
    <source>
        <dbReference type="ARBA" id="ARBA00023136"/>
    </source>
</evidence>
<dbReference type="InterPro" id="IPR047255">
    <property type="entry name" value="C2D_MCTP_PRT_plant"/>
</dbReference>
<proteinExistence type="inferred from homology"/>
<dbReference type="SMART" id="SM00239">
    <property type="entry name" value="C2"/>
    <property type="match status" value="4"/>
</dbReference>
<reference evidence="11" key="1">
    <citation type="journal article" date="2024" name="IScience">
        <title>Strigolactones Initiate the Formation of Haustorium-like Structures in Castilleja.</title>
        <authorList>
            <person name="Buerger M."/>
            <person name="Peterson D."/>
            <person name="Chory J."/>
        </authorList>
    </citation>
    <scope>NUCLEOTIDE SEQUENCE [LARGE SCALE GENOMIC DNA]</scope>
</reference>
<dbReference type="PANTHER" id="PTHR31425:SF24">
    <property type="entry name" value="MULTIPLE C2 DOMAIN AND TRANSMEMBRANE REGION PROTEIN 2"/>
    <property type="match status" value="1"/>
</dbReference>
<organism evidence="10 11">
    <name type="scientific">Castilleja foliolosa</name>
    <dbReference type="NCBI Taxonomy" id="1961234"/>
    <lineage>
        <taxon>Eukaryota</taxon>
        <taxon>Viridiplantae</taxon>
        <taxon>Streptophyta</taxon>
        <taxon>Embryophyta</taxon>
        <taxon>Tracheophyta</taxon>
        <taxon>Spermatophyta</taxon>
        <taxon>Magnoliopsida</taxon>
        <taxon>eudicotyledons</taxon>
        <taxon>Gunneridae</taxon>
        <taxon>Pentapetalae</taxon>
        <taxon>asterids</taxon>
        <taxon>lamiids</taxon>
        <taxon>Lamiales</taxon>
        <taxon>Orobanchaceae</taxon>
        <taxon>Pedicularideae</taxon>
        <taxon>Castillejinae</taxon>
        <taxon>Castilleja</taxon>
    </lineage>
</organism>
<keyword evidence="7 8" id="KW-0472">Membrane</keyword>
<evidence type="ECO:0000256" key="6">
    <source>
        <dbReference type="ARBA" id="ARBA00022989"/>
    </source>
</evidence>
<protein>
    <submittedName>
        <fullName evidence="10">Multiple C2 and transmembrane domain-containing protein 2</fullName>
    </submittedName>
</protein>
<evidence type="ECO:0000256" key="1">
    <source>
        <dbReference type="ARBA" id="ARBA00004141"/>
    </source>
</evidence>
<dbReference type="Gene3D" id="2.60.40.150">
    <property type="entry name" value="C2 domain"/>
    <property type="match status" value="4"/>
</dbReference>
<feature type="domain" description="C2" evidence="9">
    <location>
        <begin position="265"/>
        <end position="385"/>
    </location>
</feature>
<keyword evidence="11" id="KW-1185">Reference proteome</keyword>
<evidence type="ECO:0000259" key="9">
    <source>
        <dbReference type="PROSITE" id="PS50004"/>
    </source>
</evidence>
<accession>A0ABD3BDN7</accession>
<dbReference type="AlphaFoldDB" id="A0ABD3BDN7"/>